<gene>
    <name evidence="4" type="ORF">CBR_g32363</name>
</gene>
<dbReference type="InterPro" id="IPR029021">
    <property type="entry name" value="Prot-tyrosine_phosphatase-like"/>
</dbReference>
<feature type="region of interest" description="Disordered" evidence="1">
    <location>
        <begin position="94"/>
        <end position="114"/>
    </location>
</feature>
<dbReference type="CDD" id="cd14527">
    <property type="entry name" value="DSP_bac"/>
    <property type="match status" value="1"/>
</dbReference>
<dbReference type="OrthoDB" id="1890923at2759"/>
<sequence>MRSTAYRFATSQRRGKELLGAYTYYLHITHKDTGRGVVYLLLSRVIARRGLERKHSRLEACKSDALVNGGRGEVKTCGSSTDYNAEASRSSSMSFELFERKPDPDRERASGKGGGGGVVPIWYLVVHLYTVCVLISVALMASRSLNVPSVLGKGRDGKFPKWSLLIFFPYHLGLRAYVALRRRATNEPAYSKIGSGWYVGGWPYKPKYLPPSDVAVIDCTCELPRCDFVSSRAYICLPTWDTRSPSRENIEIGVNWALAMQAQGKGVFVHCAFGHGRSVAVLCAAMVAAGEAETWKEAEKMVKAVRPRIRMSVLQRQTLTEWTAQREAMQKK</sequence>
<dbReference type="AlphaFoldDB" id="A0A388JY79"/>
<protein>
    <recommendedName>
        <fullName evidence="3">Tyrosine specific protein phosphatases domain-containing protein</fullName>
    </recommendedName>
</protein>
<feature type="transmembrane region" description="Helical" evidence="2">
    <location>
        <begin position="121"/>
        <end position="142"/>
    </location>
</feature>
<evidence type="ECO:0000256" key="1">
    <source>
        <dbReference type="SAM" id="MobiDB-lite"/>
    </source>
</evidence>
<dbReference type="STRING" id="69332.A0A388JY79"/>
<proteinExistence type="predicted"/>
<evidence type="ECO:0000259" key="3">
    <source>
        <dbReference type="PROSITE" id="PS50056"/>
    </source>
</evidence>
<dbReference type="Pfam" id="PF00782">
    <property type="entry name" value="DSPc"/>
    <property type="match status" value="1"/>
</dbReference>
<dbReference type="SUPFAM" id="SSF52799">
    <property type="entry name" value="(Phosphotyrosine protein) phosphatases II"/>
    <property type="match status" value="1"/>
</dbReference>
<dbReference type="InterPro" id="IPR000340">
    <property type="entry name" value="Dual-sp_phosphatase_cat-dom"/>
</dbReference>
<keyword evidence="2" id="KW-0472">Membrane</keyword>
<evidence type="ECO:0000313" key="4">
    <source>
        <dbReference type="EMBL" id="GBG62774.1"/>
    </source>
</evidence>
<accession>A0A388JY79</accession>
<dbReference type="PANTHER" id="PTHR47216">
    <property type="match status" value="1"/>
</dbReference>
<comment type="caution">
    <text evidence="4">The sequence shown here is derived from an EMBL/GenBank/DDBJ whole genome shotgun (WGS) entry which is preliminary data.</text>
</comment>
<dbReference type="Gene3D" id="3.90.190.10">
    <property type="entry name" value="Protein tyrosine phosphatase superfamily"/>
    <property type="match status" value="1"/>
</dbReference>
<keyword evidence="2" id="KW-1133">Transmembrane helix</keyword>
<keyword evidence="5" id="KW-1185">Reference proteome</keyword>
<feature type="compositionally biased region" description="Basic and acidic residues" evidence="1">
    <location>
        <begin position="97"/>
        <end position="110"/>
    </location>
</feature>
<reference evidence="4 5" key="1">
    <citation type="journal article" date="2018" name="Cell">
        <title>The Chara Genome: Secondary Complexity and Implications for Plant Terrestrialization.</title>
        <authorList>
            <person name="Nishiyama T."/>
            <person name="Sakayama H."/>
            <person name="Vries J.D."/>
            <person name="Buschmann H."/>
            <person name="Saint-Marcoux D."/>
            <person name="Ullrich K.K."/>
            <person name="Haas F.B."/>
            <person name="Vanderstraeten L."/>
            <person name="Becker D."/>
            <person name="Lang D."/>
            <person name="Vosolsobe S."/>
            <person name="Rombauts S."/>
            <person name="Wilhelmsson P.K.I."/>
            <person name="Janitza P."/>
            <person name="Kern R."/>
            <person name="Heyl A."/>
            <person name="Rumpler F."/>
            <person name="Villalobos L.I.A.C."/>
            <person name="Clay J.M."/>
            <person name="Skokan R."/>
            <person name="Toyoda A."/>
            <person name="Suzuki Y."/>
            <person name="Kagoshima H."/>
            <person name="Schijlen E."/>
            <person name="Tajeshwar N."/>
            <person name="Catarino B."/>
            <person name="Hetherington A.J."/>
            <person name="Saltykova A."/>
            <person name="Bonnot C."/>
            <person name="Breuninger H."/>
            <person name="Symeonidi A."/>
            <person name="Radhakrishnan G.V."/>
            <person name="Van Nieuwerburgh F."/>
            <person name="Deforce D."/>
            <person name="Chang C."/>
            <person name="Karol K.G."/>
            <person name="Hedrich R."/>
            <person name="Ulvskov P."/>
            <person name="Glockner G."/>
            <person name="Delwiche C.F."/>
            <person name="Petrasek J."/>
            <person name="Van de Peer Y."/>
            <person name="Friml J."/>
            <person name="Beilby M."/>
            <person name="Dolan L."/>
            <person name="Kohara Y."/>
            <person name="Sugano S."/>
            <person name="Fujiyama A."/>
            <person name="Delaux P.-M."/>
            <person name="Quint M."/>
            <person name="TheiBen G."/>
            <person name="Hagemann M."/>
            <person name="Harholt J."/>
            <person name="Dunand C."/>
            <person name="Zachgo S."/>
            <person name="Langdale J."/>
            <person name="Maumus F."/>
            <person name="Straeten D.V.D."/>
            <person name="Gould S.B."/>
            <person name="Rensing S.A."/>
        </authorList>
    </citation>
    <scope>NUCLEOTIDE SEQUENCE [LARGE SCALE GENOMIC DNA]</scope>
    <source>
        <strain evidence="4 5">S276</strain>
    </source>
</reference>
<evidence type="ECO:0000313" key="5">
    <source>
        <dbReference type="Proteomes" id="UP000265515"/>
    </source>
</evidence>
<name>A0A388JY79_CHABU</name>
<dbReference type="PANTHER" id="PTHR47216:SF4">
    <property type="entry name" value="OS01G0859400 PROTEIN"/>
    <property type="match status" value="1"/>
</dbReference>
<dbReference type="Proteomes" id="UP000265515">
    <property type="component" value="Unassembled WGS sequence"/>
</dbReference>
<keyword evidence="2" id="KW-0812">Transmembrane</keyword>
<dbReference type="InterPro" id="IPR000387">
    <property type="entry name" value="Tyr_Pase_dom"/>
</dbReference>
<feature type="domain" description="Tyrosine specific protein phosphatases" evidence="3">
    <location>
        <begin position="248"/>
        <end position="317"/>
    </location>
</feature>
<organism evidence="4 5">
    <name type="scientific">Chara braunii</name>
    <name type="common">Braun's stonewort</name>
    <dbReference type="NCBI Taxonomy" id="69332"/>
    <lineage>
        <taxon>Eukaryota</taxon>
        <taxon>Viridiplantae</taxon>
        <taxon>Streptophyta</taxon>
        <taxon>Charophyceae</taxon>
        <taxon>Charales</taxon>
        <taxon>Characeae</taxon>
        <taxon>Chara</taxon>
    </lineage>
</organism>
<dbReference type="EMBL" id="BFEA01000032">
    <property type="protein sequence ID" value="GBG62774.1"/>
    <property type="molecule type" value="Genomic_DNA"/>
</dbReference>
<dbReference type="Gramene" id="GBG62774">
    <property type="protein sequence ID" value="GBG62774"/>
    <property type="gene ID" value="CBR_g32363"/>
</dbReference>
<dbReference type="PROSITE" id="PS50056">
    <property type="entry name" value="TYR_PHOSPHATASE_2"/>
    <property type="match status" value="1"/>
</dbReference>
<feature type="transmembrane region" description="Helical" evidence="2">
    <location>
        <begin position="162"/>
        <end position="180"/>
    </location>
</feature>
<evidence type="ECO:0000256" key="2">
    <source>
        <dbReference type="SAM" id="Phobius"/>
    </source>
</evidence>
<dbReference type="GO" id="GO:0016787">
    <property type="term" value="F:hydrolase activity"/>
    <property type="evidence" value="ECO:0007669"/>
    <property type="project" value="UniProtKB-ARBA"/>
</dbReference>